<dbReference type="Gene3D" id="3.30.70.1230">
    <property type="entry name" value="Nucleotide cyclase"/>
    <property type="match status" value="1"/>
</dbReference>
<dbReference type="Pfam" id="PF00211">
    <property type="entry name" value="Guanylate_cyc"/>
    <property type="match status" value="1"/>
</dbReference>
<dbReference type="InterPro" id="IPR029787">
    <property type="entry name" value="Nucleotide_cyclase"/>
</dbReference>
<feature type="compositionally biased region" description="Low complexity" evidence="2">
    <location>
        <begin position="326"/>
        <end position="352"/>
    </location>
</feature>
<dbReference type="RefSeq" id="WP_289231174.1">
    <property type="nucleotide sequence ID" value="NZ_AP027735.1"/>
</dbReference>
<reference evidence="4" key="1">
    <citation type="journal article" date="2014" name="Int. J. Syst. Evol. Microbiol.">
        <title>Complete genome of a new Firmicutes species belonging to the dominant human colonic microbiota ('Ruminococcus bicirculans') reveals two chromosomes and a selective capacity to utilize plant glucans.</title>
        <authorList>
            <consortium name="NISC Comparative Sequencing Program"/>
            <person name="Wegmann U."/>
            <person name="Louis P."/>
            <person name="Goesmann A."/>
            <person name="Henrissat B."/>
            <person name="Duncan S.H."/>
            <person name="Flint H.J."/>
        </authorList>
    </citation>
    <scope>NUCLEOTIDE SEQUENCE</scope>
    <source>
        <strain evidence="4">NBRC 110608</strain>
    </source>
</reference>
<comment type="similarity">
    <text evidence="1">Belongs to the adenylyl cyclase class-3 family.</text>
</comment>
<feature type="region of interest" description="Disordered" evidence="2">
    <location>
        <begin position="325"/>
        <end position="426"/>
    </location>
</feature>
<dbReference type="SMART" id="SM00044">
    <property type="entry name" value="CYCc"/>
    <property type="match status" value="1"/>
</dbReference>
<feature type="domain" description="Guanylate cyclase" evidence="3">
    <location>
        <begin position="176"/>
        <end position="285"/>
    </location>
</feature>
<proteinExistence type="inferred from homology"/>
<dbReference type="PROSITE" id="PS50125">
    <property type="entry name" value="GUANYLATE_CYCLASE_2"/>
    <property type="match status" value="1"/>
</dbReference>
<organism evidence="4">
    <name type="scientific">Barrientosiimonas endolithica</name>
    <dbReference type="NCBI Taxonomy" id="1535208"/>
    <lineage>
        <taxon>Bacteria</taxon>
        <taxon>Bacillati</taxon>
        <taxon>Actinomycetota</taxon>
        <taxon>Actinomycetes</taxon>
        <taxon>Micrococcales</taxon>
        <taxon>Dermacoccaceae</taxon>
        <taxon>Barrientosiimonas</taxon>
    </lineage>
</organism>
<dbReference type="InterPro" id="IPR050697">
    <property type="entry name" value="Adenylyl/Guanylyl_Cyclase_3/4"/>
</dbReference>
<evidence type="ECO:0000259" key="3">
    <source>
        <dbReference type="PROSITE" id="PS50125"/>
    </source>
</evidence>
<evidence type="ECO:0000256" key="2">
    <source>
        <dbReference type="SAM" id="MobiDB-lite"/>
    </source>
</evidence>
<accession>A0ABN6YSS3</accession>
<feature type="compositionally biased region" description="Basic residues" evidence="2">
    <location>
        <begin position="391"/>
        <end position="403"/>
    </location>
</feature>
<dbReference type="SUPFAM" id="SSF55073">
    <property type="entry name" value="Nucleotide cyclase"/>
    <property type="match status" value="1"/>
</dbReference>
<evidence type="ECO:0000313" key="4">
    <source>
        <dbReference type="EMBL" id="BDZ58937.1"/>
    </source>
</evidence>
<dbReference type="CDD" id="cd07302">
    <property type="entry name" value="CHD"/>
    <property type="match status" value="1"/>
</dbReference>
<dbReference type="PANTHER" id="PTHR43081:SF19">
    <property type="entry name" value="PH-SENSITIVE ADENYLATE CYCLASE RV1264"/>
    <property type="match status" value="1"/>
</dbReference>
<feature type="compositionally biased region" description="Basic residues" evidence="2">
    <location>
        <begin position="353"/>
        <end position="371"/>
    </location>
</feature>
<evidence type="ECO:0000256" key="1">
    <source>
        <dbReference type="ARBA" id="ARBA00005381"/>
    </source>
</evidence>
<gene>
    <name evidence="4" type="ORF">GCM10025872_25940</name>
</gene>
<name>A0ABN6YSS3_9MICO</name>
<protein>
    <recommendedName>
        <fullName evidence="3">Guanylate cyclase domain-containing protein</fullName>
    </recommendedName>
</protein>
<dbReference type="PANTHER" id="PTHR43081">
    <property type="entry name" value="ADENYLATE CYCLASE, TERMINAL-DIFFERENTIATION SPECIFIC-RELATED"/>
    <property type="match status" value="1"/>
</dbReference>
<dbReference type="EMBL" id="AP027735">
    <property type="protein sequence ID" value="BDZ58937.1"/>
    <property type="molecule type" value="Genomic_DNA"/>
</dbReference>
<dbReference type="InterPro" id="IPR001054">
    <property type="entry name" value="A/G_cyclase"/>
</dbReference>
<feature type="compositionally biased region" description="Basic and acidic residues" evidence="2">
    <location>
        <begin position="408"/>
        <end position="426"/>
    </location>
</feature>
<reference evidence="4" key="2">
    <citation type="submission" date="2023-02" db="EMBL/GenBank/DDBJ databases">
        <authorList>
            <person name="Sun Q."/>
            <person name="Mori K."/>
        </authorList>
    </citation>
    <scope>NUCLEOTIDE SEQUENCE</scope>
    <source>
        <strain evidence="4">NBRC 110608</strain>
    </source>
</reference>
<sequence>MSDQEPRPDWDRAEFVDSIEARIMGGGREFTRTDVAAEVGVTQEAAENLWRSLGFASARDDDRVFTAADVEALRDVVESVQNGLLPGPTARGLARAYGRSTDRLAMWQTQLLSDFVAGEQIGLDSDVARRTAELTADLMDRLEPLLVYVWRRNVSLAISRLVADSEPESHVGVRRTVGFADLVSFTQLVRHLSERDLARLVSRFEALASDVVSSHGGAVVKTVGDEILFTHQEIVPAADIALDLVDAVTSDDLIPHLRVGLSQGRVLARQGDVYGDTVNRAARLTAAARPSTVLVDHDVAWGLATSPRFVTDELDPIELPGLGTLRPWSLRRAPSSSRATTSWSSPRSTRTSSTRRRPRAPRTVPRRRRAPHPATAPTRRSPHDRAAGPRRAARRRRPRRRAGARPAVGDERRVDRDGRGDRGRHR</sequence>